<dbReference type="CDD" id="cd07043">
    <property type="entry name" value="STAS_anti-anti-sigma_factors"/>
    <property type="match status" value="1"/>
</dbReference>
<evidence type="ECO:0000313" key="2">
    <source>
        <dbReference type="EMBL" id="OYN80321.1"/>
    </source>
</evidence>
<name>A0A255DNR0_9MYCO</name>
<organism evidence="2 3">
    <name type="scientific">Mycolicibacterium sphagni</name>
    <dbReference type="NCBI Taxonomy" id="1786"/>
    <lineage>
        <taxon>Bacteria</taxon>
        <taxon>Bacillati</taxon>
        <taxon>Actinomycetota</taxon>
        <taxon>Actinomycetes</taxon>
        <taxon>Mycobacteriales</taxon>
        <taxon>Mycobacteriaceae</taxon>
        <taxon>Mycolicibacterium</taxon>
    </lineage>
</organism>
<dbReference type="RefSeq" id="WP_094478702.1">
    <property type="nucleotide sequence ID" value="NZ_JACKSC010000395.1"/>
</dbReference>
<dbReference type="SUPFAM" id="SSF52091">
    <property type="entry name" value="SpoIIaa-like"/>
    <property type="match status" value="1"/>
</dbReference>
<dbReference type="Proteomes" id="UP000216063">
    <property type="component" value="Unassembled WGS sequence"/>
</dbReference>
<proteinExistence type="predicted"/>
<evidence type="ECO:0000313" key="3">
    <source>
        <dbReference type="Proteomes" id="UP000216063"/>
    </source>
</evidence>
<keyword evidence="3" id="KW-1185">Reference proteome</keyword>
<dbReference type="EMBL" id="NOZR01000006">
    <property type="protein sequence ID" value="OYN80321.1"/>
    <property type="molecule type" value="Genomic_DNA"/>
</dbReference>
<feature type="domain" description="STAS" evidence="1">
    <location>
        <begin position="31"/>
        <end position="93"/>
    </location>
</feature>
<accession>A0A255DNR0</accession>
<protein>
    <recommendedName>
        <fullName evidence="1">STAS domain-containing protein</fullName>
    </recommendedName>
</protein>
<dbReference type="Pfam" id="PF01740">
    <property type="entry name" value="STAS"/>
    <property type="match status" value="1"/>
</dbReference>
<dbReference type="OrthoDB" id="3697150at2"/>
<sequence length="143" mass="14779">MSISCATKSSPPVVLADLGFASRPGEGSRATLTSYRFNGSIAVISALGDIDASNANALMEYTVGRAAACRAVVVDLRGLTFFGTEGLEALQRVGTHCAQTGRDWTTVPGAAVLRMLQIGDPSSFVPVAPTVDAALAYVSRRSG</sequence>
<comment type="caution">
    <text evidence="2">The sequence shown here is derived from an EMBL/GenBank/DDBJ whole genome shotgun (WGS) entry which is preliminary data.</text>
</comment>
<evidence type="ECO:0000259" key="1">
    <source>
        <dbReference type="PROSITE" id="PS50801"/>
    </source>
</evidence>
<reference evidence="2 3" key="1">
    <citation type="submission" date="2017-07" db="EMBL/GenBank/DDBJ databases">
        <title>The new phylogeny of genus Mycobacterium.</title>
        <authorList>
            <person name="Tortoli E."/>
            <person name="Trovato A."/>
            <person name="Cirillo D.M."/>
        </authorList>
    </citation>
    <scope>NUCLEOTIDE SEQUENCE [LARGE SCALE GENOMIC DNA]</scope>
    <source>
        <strain evidence="2 3">ATCC 33027</strain>
    </source>
</reference>
<dbReference type="InterPro" id="IPR002645">
    <property type="entry name" value="STAS_dom"/>
</dbReference>
<dbReference type="PROSITE" id="PS50801">
    <property type="entry name" value="STAS"/>
    <property type="match status" value="1"/>
</dbReference>
<dbReference type="AlphaFoldDB" id="A0A255DNR0"/>
<dbReference type="Gene3D" id="3.30.750.24">
    <property type="entry name" value="STAS domain"/>
    <property type="match status" value="1"/>
</dbReference>
<gene>
    <name evidence="2" type="ORF">CG716_09240</name>
</gene>
<dbReference type="InterPro" id="IPR036513">
    <property type="entry name" value="STAS_dom_sf"/>
</dbReference>